<organism evidence="9 10">
    <name type="scientific">Gordonia phosphorivorans</name>
    <dbReference type="NCBI Taxonomy" id="1056982"/>
    <lineage>
        <taxon>Bacteria</taxon>
        <taxon>Bacillati</taxon>
        <taxon>Actinomycetota</taxon>
        <taxon>Actinomycetes</taxon>
        <taxon>Mycobacteriales</taxon>
        <taxon>Gordoniaceae</taxon>
        <taxon>Gordonia</taxon>
    </lineage>
</organism>
<evidence type="ECO:0000256" key="5">
    <source>
        <dbReference type="ARBA" id="ARBA00023002"/>
    </source>
</evidence>
<dbReference type="InterPro" id="IPR045024">
    <property type="entry name" value="NDH-2"/>
</dbReference>
<evidence type="ECO:0000256" key="2">
    <source>
        <dbReference type="ARBA" id="ARBA00012637"/>
    </source>
</evidence>
<gene>
    <name evidence="9" type="ORF">ACFFJD_03910</name>
</gene>
<dbReference type="RefSeq" id="WP_382361235.1">
    <property type="nucleotide sequence ID" value="NZ_JBHLWV010000012.1"/>
</dbReference>
<evidence type="ECO:0000256" key="3">
    <source>
        <dbReference type="ARBA" id="ARBA00022630"/>
    </source>
</evidence>
<dbReference type="InterPro" id="IPR036188">
    <property type="entry name" value="FAD/NAD-bd_sf"/>
</dbReference>
<evidence type="ECO:0000256" key="7">
    <source>
        <dbReference type="ARBA" id="ARBA00047599"/>
    </source>
</evidence>
<keyword evidence="6" id="KW-0520">NAD</keyword>
<evidence type="ECO:0000259" key="8">
    <source>
        <dbReference type="Pfam" id="PF07992"/>
    </source>
</evidence>
<dbReference type="InterPro" id="IPR023753">
    <property type="entry name" value="FAD/NAD-binding_dom"/>
</dbReference>
<dbReference type="EC" id="1.6.5.9" evidence="2"/>
<keyword evidence="10" id="KW-1185">Reference proteome</keyword>
<evidence type="ECO:0000313" key="9">
    <source>
        <dbReference type="EMBL" id="MFC0314000.1"/>
    </source>
</evidence>
<dbReference type="EMBL" id="JBHLWV010000012">
    <property type="protein sequence ID" value="MFC0314000.1"/>
    <property type="molecule type" value="Genomic_DNA"/>
</dbReference>
<evidence type="ECO:0000256" key="4">
    <source>
        <dbReference type="ARBA" id="ARBA00022827"/>
    </source>
</evidence>
<dbReference type="Proteomes" id="UP001589783">
    <property type="component" value="Unassembled WGS sequence"/>
</dbReference>
<sequence length="441" mass="46499">MRSTDVVVIGSGFGGLSAAKQLAKSKVPTTLISATPEHLFQPLLYQVATGVLDAEEIAPPIAEVLSGYDTVDVVEGYVSALDAQAQVVTYETAAGTEQIGYKKLIVAAGAAQGYFGHDDWADRTFSLKSLDDAVTLRAHLYDCVQAPLNDEAAHTFVVVGGGATGVEIAGQIRELHDRFFTDVPATVYLVEGAGDLLPVYGGRLSAFAREKLEASGIEVLTNAFVTEIGGDVVTVSGADGERQIRSRTVVWSAGVQATPLAGVIAEATGCETDRAGRLLINPDLTVGGRADVFAIGDMTSLRGYPGQSPVAMQQGRHAADMIRGKTVTGTAFHYLDKGSMAVVNRHNAVVDAPLGIKLTGFLGWLTWLGVHLFYLVGFRNRVAAVVSWFRSFAGSKRPGFDEVGAARTGAETEAVEVRDTIADQAPGRAAAATREQEQSVS</sequence>
<dbReference type="GO" id="GO:0016491">
    <property type="term" value="F:oxidoreductase activity"/>
    <property type="evidence" value="ECO:0007669"/>
    <property type="project" value="UniProtKB-KW"/>
</dbReference>
<evidence type="ECO:0000256" key="1">
    <source>
        <dbReference type="ARBA" id="ARBA00005272"/>
    </source>
</evidence>
<name>A0ABV6H544_9ACTN</name>
<keyword evidence="3" id="KW-0285">Flavoprotein</keyword>
<evidence type="ECO:0000313" key="10">
    <source>
        <dbReference type="Proteomes" id="UP001589783"/>
    </source>
</evidence>
<comment type="caution">
    <text evidence="9">The sequence shown here is derived from an EMBL/GenBank/DDBJ whole genome shotgun (WGS) entry which is preliminary data.</text>
</comment>
<keyword evidence="4" id="KW-0274">FAD</keyword>
<comment type="catalytic activity">
    <reaction evidence="7">
        <text>a quinone + NADH + H(+) = a quinol + NAD(+)</text>
        <dbReference type="Rhea" id="RHEA:46160"/>
        <dbReference type="ChEBI" id="CHEBI:15378"/>
        <dbReference type="ChEBI" id="CHEBI:24646"/>
        <dbReference type="ChEBI" id="CHEBI:57540"/>
        <dbReference type="ChEBI" id="CHEBI:57945"/>
        <dbReference type="ChEBI" id="CHEBI:132124"/>
        <dbReference type="EC" id="1.6.5.9"/>
    </reaction>
</comment>
<comment type="similarity">
    <text evidence="1">Belongs to the NADH dehydrogenase family.</text>
</comment>
<dbReference type="PRINTS" id="PR00411">
    <property type="entry name" value="PNDRDTASEI"/>
</dbReference>
<dbReference type="SUPFAM" id="SSF51905">
    <property type="entry name" value="FAD/NAD(P)-binding domain"/>
    <property type="match status" value="1"/>
</dbReference>
<dbReference type="PRINTS" id="PR00368">
    <property type="entry name" value="FADPNR"/>
</dbReference>
<keyword evidence="5 9" id="KW-0560">Oxidoreductase</keyword>
<proteinExistence type="inferred from homology"/>
<reference evidence="9 10" key="1">
    <citation type="submission" date="2024-09" db="EMBL/GenBank/DDBJ databases">
        <authorList>
            <person name="Sun Q."/>
            <person name="Mori K."/>
        </authorList>
    </citation>
    <scope>NUCLEOTIDE SEQUENCE [LARGE SCALE GENOMIC DNA]</scope>
    <source>
        <strain evidence="9 10">CCM 7957</strain>
    </source>
</reference>
<dbReference type="PANTHER" id="PTHR43706">
    <property type="entry name" value="NADH DEHYDROGENASE"/>
    <property type="match status" value="1"/>
</dbReference>
<feature type="domain" description="FAD/NAD(P)-binding" evidence="8">
    <location>
        <begin position="5"/>
        <end position="315"/>
    </location>
</feature>
<dbReference type="PANTHER" id="PTHR43706:SF47">
    <property type="entry name" value="EXTERNAL NADH-UBIQUINONE OXIDOREDUCTASE 1, MITOCHONDRIAL-RELATED"/>
    <property type="match status" value="1"/>
</dbReference>
<dbReference type="Gene3D" id="3.50.50.100">
    <property type="match status" value="1"/>
</dbReference>
<dbReference type="Pfam" id="PF07992">
    <property type="entry name" value="Pyr_redox_2"/>
    <property type="match status" value="1"/>
</dbReference>
<accession>A0ABV6H544</accession>
<evidence type="ECO:0000256" key="6">
    <source>
        <dbReference type="ARBA" id="ARBA00023027"/>
    </source>
</evidence>
<protein>
    <recommendedName>
        <fullName evidence="2">NADH:ubiquinone reductase (non-electrogenic)</fullName>
        <ecNumber evidence="2">1.6.5.9</ecNumber>
    </recommendedName>
</protein>